<accession>A0A1B6E3J5</accession>
<reference evidence="2" key="1">
    <citation type="submission" date="2015-12" db="EMBL/GenBank/DDBJ databases">
        <title>De novo transcriptome assembly of four potential Pierce s Disease insect vectors from Arizona vineyards.</title>
        <authorList>
            <person name="Tassone E.E."/>
        </authorList>
    </citation>
    <scope>NUCLEOTIDE SEQUENCE</scope>
</reference>
<feature type="compositionally biased region" description="Basic and acidic residues" evidence="1">
    <location>
        <begin position="62"/>
        <end position="72"/>
    </location>
</feature>
<dbReference type="AlphaFoldDB" id="A0A1B6E3J5"/>
<evidence type="ECO:0000256" key="1">
    <source>
        <dbReference type="SAM" id="MobiDB-lite"/>
    </source>
</evidence>
<organism evidence="2">
    <name type="scientific">Clastoptera arizonana</name>
    <name type="common">Arizona spittle bug</name>
    <dbReference type="NCBI Taxonomy" id="38151"/>
    <lineage>
        <taxon>Eukaryota</taxon>
        <taxon>Metazoa</taxon>
        <taxon>Ecdysozoa</taxon>
        <taxon>Arthropoda</taxon>
        <taxon>Hexapoda</taxon>
        <taxon>Insecta</taxon>
        <taxon>Pterygota</taxon>
        <taxon>Neoptera</taxon>
        <taxon>Paraneoptera</taxon>
        <taxon>Hemiptera</taxon>
        <taxon>Auchenorrhyncha</taxon>
        <taxon>Cercopoidea</taxon>
        <taxon>Clastopteridae</taxon>
        <taxon>Clastoptera</taxon>
    </lineage>
</organism>
<feature type="compositionally biased region" description="Basic and acidic residues" evidence="1">
    <location>
        <begin position="1"/>
        <end position="17"/>
    </location>
</feature>
<feature type="non-terminal residue" evidence="2">
    <location>
        <position position="111"/>
    </location>
</feature>
<dbReference type="EMBL" id="GEDC01004831">
    <property type="protein sequence ID" value="JAS32467.1"/>
    <property type="molecule type" value="Transcribed_RNA"/>
</dbReference>
<evidence type="ECO:0000313" key="2">
    <source>
        <dbReference type="EMBL" id="JAS32467.1"/>
    </source>
</evidence>
<feature type="compositionally biased region" description="Polar residues" evidence="1">
    <location>
        <begin position="29"/>
        <end position="38"/>
    </location>
</feature>
<feature type="region of interest" description="Disordered" evidence="1">
    <location>
        <begin position="1"/>
        <end position="111"/>
    </location>
</feature>
<sequence length="111" mass="12571">GTGYKIEKGKGYHRDKEDEYFDSEDGGDNNEQISNHGFTGTHENHQNHKGENQKVSTTTNRENVHHKEELGEKTSYYSVTENNNDHKTEEEVYGHKGVTGHKDSAGEYEGS</sequence>
<gene>
    <name evidence="2" type="ORF">g.3754</name>
</gene>
<protein>
    <submittedName>
        <fullName evidence="2">Uncharacterized protein</fullName>
    </submittedName>
</protein>
<feature type="compositionally biased region" description="Basic and acidic residues" evidence="1">
    <location>
        <begin position="83"/>
        <end position="105"/>
    </location>
</feature>
<feature type="compositionally biased region" description="Acidic residues" evidence="1">
    <location>
        <begin position="18"/>
        <end position="28"/>
    </location>
</feature>
<name>A0A1B6E3J5_9HEMI</name>
<feature type="compositionally biased region" description="Basic and acidic residues" evidence="1">
    <location>
        <begin position="42"/>
        <end position="52"/>
    </location>
</feature>
<feature type="non-terminal residue" evidence="2">
    <location>
        <position position="1"/>
    </location>
</feature>
<proteinExistence type="predicted"/>